<dbReference type="PANTHER" id="PTHR34512:SF30">
    <property type="entry name" value="OUTER MEMBRANE PROTEIN ASSEMBLY FACTOR BAMB"/>
    <property type="match status" value="1"/>
</dbReference>
<sequence>MLVGLQLATRNNFYLTAQDGNVYAFRGRDGQGLWHTTMSHVTDKYSTGALLMYYQSLIIDAVTDTDNGQGDLYALDEQSGKVAWHTPFSCIKSTSIQCRGGVHWLMANGIIYGLATDGITAWSATNGHPLWHNTSTFNNGQPQHMVVTNNKLYISNFYPTINVLNAHTGQSLQNITAPEQGSSGVVYDLAASTDTVYVLGGRTISAYQASSDKLQWSQIHPYHSMGNIVANNSGVGVVYYDMFSGGLAMSKDPVISKDQNKTDVYFLRAQDGRQTWHSLVPSTASFDSLHMVNDLICFSGLNSIYALKSSSGQQRWHFSQTGYLSSPLAD</sequence>
<comment type="caution">
    <text evidence="2">The sequence shown here is derived from an EMBL/GenBank/DDBJ whole genome shotgun (WGS) entry which is preliminary data.</text>
</comment>
<dbReference type="Gene3D" id="2.130.10.10">
    <property type="entry name" value="YVTN repeat-like/Quinoprotein amine dehydrogenase"/>
    <property type="match status" value="1"/>
</dbReference>
<dbReference type="InterPro" id="IPR018391">
    <property type="entry name" value="PQQ_b-propeller_rpt"/>
</dbReference>
<dbReference type="InterPro" id="IPR015943">
    <property type="entry name" value="WD40/YVTN_repeat-like_dom_sf"/>
</dbReference>
<dbReference type="PANTHER" id="PTHR34512">
    <property type="entry name" value="CELL SURFACE PROTEIN"/>
    <property type="match status" value="1"/>
</dbReference>
<protein>
    <recommendedName>
        <fullName evidence="1">Pyrrolo-quinoline quinone repeat domain-containing protein</fullName>
    </recommendedName>
</protein>
<dbReference type="EMBL" id="BKZW01000004">
    <property type="protein sequence ID" value="GER91462.1"/>
    <property type="molecule type" value="Genomic_DNA"/>
</dbReference>
<organism evidence="2 3">
    <name type="scientific">Dictyobacter vulcani</name>
    <dbReference type="NCBI Taxonomy" id="2607529"/>
    <lineage>
        <taxon>Bacteria</taxon>
        <taxon>Bacillati</taxon>
        <taxon>Chloroflexota</taxon>
        <taxon>Ktedonobacteria</taxon>
        <taxon>Ktedonobacterales</taxon>
        <taxon>Dictyobacteraceae</taxon>
        <taxon>Dictyobacter</taxon>
    </lineage>
</organism>
<dbReference type="Pfam" id="PF13360">
    <property type="entry name" value="PQQ_2"/>
    <property type="match status" value="1"/>
</dbReference>
<keyword evidence="3" id="KW-1185">Reference proteome</keyword>
<accession>A0A5J4KWE0</accession>
<dbReference type="SUPFAM" id="SSF50998">
    <property type="entry name" value="Quinoprotein alcohol dehydrogenase-like"/>
    <property type="match status" value="1"/>
</dbReference>
<dbReference type="AlphaFoldDB" id="A0A5J4KWE0"/>
<evidence type="ECO:0000313" key="3">
    <source>
        <dbReference type="Proteomes" id="UP000326912"/>
    </source>
</evidence>
<feature type="domain" description="Pyrrolo-quinoline quinone repeat" evidence="1">
    <location>
        <begin position="19"/>
        <end position="232"/>
    </location>
</feature>
<gene>
    <name evidence="2" type="ORF">KDW_56240</name>
</gene>
<evidence type="ECO:0000313" key="2">
    <source>
        <dbReference type="EMBL" id="GER91462.1"/>
    </source>
</evidence>
<reference evidence="2 3" key="1">
    <citation type="submission" date="2019-10" db="EMBL/GenBank/DDBJ databases">
        <title>Dictyobacter vulcani sp. nov., within the class Ktedonobacteria, isolated from soil of volcanic Mt. Zao.</title>
        <authorList>
            <person name="Zheng Y."/>
            <person name="Wang C.M."/>
            <person name="Sakai Y."/>
            <person name="Abe K."/>
            <person name="Yokota A."/>
            <person name="Yabe S."/>
        </authorList>
    </citation>
    <scope>NUCLEOTIDE SEQUENCE [LARGE SCALE GENOMIC DNA]</scope>
    <source>
        <strain evidence="2 3">W12</strain>
    </source>
</reference>
<evidence type="ECO:0000259" key="1">
    <source>
        <dbReference type="Pfam" id="PF13360"/>
    </source>
</evidence>
<dbReference type="InterPro" id="IPR002372">
    <property type="entry name" value="PQQ_rpt_dom"/>
</dbReference>
<dbReference type="InterPro" id="IPR011047">
    <property type="entry name" value="Quinoprotein_ADH-like_sf"/>
</dbReference>
<dbReference type="SMART" id="SM00564">
    <property type="entry name" value="PQQ"/>
    <property type="match status" value="4"/>
</dbReference>
<proteinExistence type="predicted"/>
<dbReference type="Proteomes" id="UP000326912">
    <property type="component" value="Unassembled WGS sequence"/>
</dbReference>
<name>A0A5J4KWE0_9CHLR</name>
<dbReference type="Gene3D" id="2.40.128.630">
    <property type="match status" value="1"/>
</dbReference>